<accession>A0A0D7B008</accession>
<protein>
    <submittedName>
        <fullName evidence="2">Uncharacterized protein</fullName>
    </submittedName>
</protein>
<name>A0A0D7B008_9AGAR</name>
<feature type="region of interest" description="Disordered" evidence="1">
    <location>
        <begin position="85"/>
        <end position="157"/>
    </location>
</feature>
<reference evidence="2 3" key="1">
    <citation type="journal article" date="2015" name="Fungal Genet. Biol.">
        <title>Evolution of novel wood decay mechanisms in Agaricales revealed by the genome sequences of Fistulina hepatica and Cylindrobasidium torrendii.</title>
        <authorList>
            <person name="Floudas D."/>
            <person name="Held B.W."/>
            <person name="Riley R."/>
            <person name="Nagy L.G."/>
            <person name="Koehler G."/>
            <person name="Ransdell A.S."/>
            <person name="Younus H."/>
            <person name="Chow J."/>
            <person name="Chiniquy J."/>
            <person name="Lipzen A."/>
            <person name="Tritt A."/>
            <person name="Sun H."/>
            <person name="Haridas S."/>
            <person name="LaButti K."/>
            <person name="Ohm R.A."/>
            <person name="Kues U."/>
            <person name="Blanchette R.A."/>
            <person name="Grigoriev I.V."/>
            <person name="Minto R.E."/>
            <person name="Hibbett D.S."/>
        </authorList>
    </citation>
    <scope>NUCLEOTIDE SEQUENCE [LARGE SCALE GENOMIC DNA]</scope>
    <source>
        <strain evidence="2 3">FP15055 ss-10</strain>
    </source>
</reference>
<proteinExistence type="predicted"/>
<gene>
    <name evidence="2" type="ORF">CYLTODRAFT_446580</name>
</gene>
<feature type="region of interest" description="Disordered" evidence="1">
    <location>
        <begin position="1"/>
        <end position="30"/>
    </location>
</feature>
<feature type="region of interest" description="Disordered" evidence="1">
    <location>
        <begin position="223"/>
        <end position="244"/>
    </location>
</feature>
<sequence>MTARTRIYSDNRHADEGMPRPVPTNTHTAEKDRSLFDATQQSQHYALPAAADTYSAAASCFATPHSATEGYYAPGAPVIPLNCDLSDSDDEEDEMDTSRFAAPARSLRRHAPVIPPSPTSSDSDLSEDDMPEFPRQFSPIYSRSDADPSAFELPSPFNRPLASMQPMFEASLPSPFNKPLAQFYPQDTNGRSKLHTLRTRGSVLLGDMAMQRDELEKTDYFEAPLSPLDLSDSPLSEEPQWPPA</sequence>
<organism evidence="2 3">
    <name type="scientific">Cylindrobasidium torrendii FP15055 ss-10</name>
    <dbReference type="NCBI Taxonomy" id="1314674"/>
    <lineage>
        <taxon>Eukaryota</taxon>
        <taxon>Fungi</taxon>
        <taxon>Dikarya</taxon>
        <taxon>Basidiomycota</taxon>
        <taxon>Agaricomycotina</taxon>
        <taxon>Agaricomycetes</taxon>
        <taxon>Agaricomycetidae</taxon>
        <taxon>Agaricales</taxon>
        <taxon>Marasmiineae</taxon>
        <taxon>Physalacriaceae</taxon>
        <taxon>Cylindrobasidium</taxon>
    </lineage>
</organism>
<keyword evidence="3" id="KW-1185">Reference proteome</keyword>
<dbReference type="AlphaFoldDB" id="A0A0D7B008"/>
<evidence type="ECO:0000256" key="1">
    <source>
        <dbReference type="SAM" id="MobiDB-lite"/>
    </source>
</evidence>
<evidence type="ECO:0000313" key="3">
    <source>
        <dbReference type="Proteomes" id="UP000054007"/>
    </source>
</evidence>
<feature type="compositionally biased region" description="Low complexity" evidence="1">
    <location>
        <begin position="224"/>
        <end position="244"/>
    </location>
</feature>
<feature type="compositionally biased region" description="Basic and acidic residues" evidence="1">
    <location>
        <begin position="7"/>
        <end position="18"/>
    </location>
</feature>
<dbReference type="EMBL" id="KN880692">
    <property type="protein sequence ID" value="KIY63484.1"/>
    <property type="molecule type" value="Genomic_DNA"/>
</dbReference>
<feature type="non-terminal residue" evidence="2">
    <location>
        <position position="244"/>
    </location>
</feature>
<evidence type="ECO:0000313" key="2">
    <source>
        <dbReference type="EMBL" id="KIY63484.1"/>
    </source>
</evidence>
<dbReference type="Proteomes" id="UP000054007">
    <property type="component" value="Unassembled WGS sequence"/>
</dbReference>
<feature type="compositionally biased region" description="Acidic residues" evidence="1">
    <location>
        <begin position="86"/>
        <end position="95"/>
    </location>
</feature>